<reference evidence="1" key="2">
    <citation type="submission" date="2024-02" db="EMBL/GenBank/DDBJ databases">
        <authorList>
            <person name="Prathaban M."/>
            <person name="Mythili R."/>
            <person name="Sharmila Devi N."/>
            <person name="Sobanaa M."/>
            <person name="Prathiviraj R."/>
            <person name="Selvin J."/>
        </authorList>
    </citation>
    <scope>NUCLEOTIDE SEQUENCE</scope>
    <source>
        <strain evidence="1">MP1014</strain>
    </source>
</reference>
<sequence length="112" mass="12336">MNEHQPLQTQTFTTEVETAYRELSYLAARQIREITFASLNEGTIDPKEAKKAANKAVPRATKAFQQILDNTPKADQAKTLARILAELTVSETETWVVATHTAINGHMPGAGQ</sequence>
<gene>
    <name evidence="1" type="ORF">V5O49_10580</name>
</gene>
<evidence type="ECO:0000313" key="1">
    <source>
        <dbReference type="EMBL" id="MEG3615567.1"/>
    </source>
</evidence>
<evidence type="ECO:0000313" key="2">
    <source>
        <dbReference type="Proteomes" id="UP001310387"/>
    </source>
</evidence>
<keyword evidence="2" id="KW-1185">Reference proteome</keyword>
<dbReference type="EMBL" id="JBAGLP010000118">
    <property type="protein sequence ID" value="MEG3615567.1"/>
    <property type="molecule type" value="Genomic_DNA"/>
</dbReference>
<organism evidence="1 2">
    <name type="scientific">Isoptericola haloaureus</name>
    <dbReference type="NCBI Taxonomy" id="1542902"/>
    <lineage>
        <taxon>Bacteria</taxon>
        <taxon>Bacillati</taxon>
        <taxon>Actinomycetota</taxon>
        <taxon>Actinomycetes</taxon>
        <taxon>Micrococcales</taxon>
        <taxon>Promicromonosporaceae</taxon>
        <taxon>Isoptericola</taxon>
    </lineage>
</organism>
<proteinExistence type="predicted"/>
<protein>
    <submittedName>
        <fullName evidence="1">Uncharacterized protein</fullName>
    </submittedName>
</protein>
<accession>A0ABU7Z7T4</accession>
<comment type="caution">
    <text evidence="1">The sequence shown here is derived from an EMBL/GenBank/DDBJ whole genome shotgun (WGS) entry which is preliminary data.</text>
</comment>
<name>A0ABU7Z7T4_9MICO</name>
<dbReference type="RefSeq" id="WP_332902206.1">
    <property type="nucleotide sequence ID" value="NZ_JBAGLP010000118.1"/>
</dbReference>
<reference evidence="1" key="1">
    <citation type="journal article" date="2024" name="Antonie Van Leeuwenhoek">
        <title>Isoptericola haloaureus sp. nov., a dimorphic actinobacterium isolated from mangrove sediments of southeast India, implicating biosaline agricultural significance through nitrogen fixation and salt tolerance genes.</title>
        <authorList>
            <person name="Prathaban M."/>
            <person name="Prathiviraj R."/>
            <person name="Ravichandran M."/>
            <person name="Natarajan S.D."/>
            <person name="Sobanaa M."/>
            <person name="Hari Krishna Kumar S."/>
            <person name="Chandrasekar V."/>
            <person name="Selvin J."/>
        </authorList>
    </citation>
    <scope>NUCLEOTIDE SEQUENCE</scope>
    <source>
        <strain evidence="1">MP1014</strain>
    </source>
</reference>
<dbReference type="Proteomes" id="UP001310387">
    <property type="component" value="Unassembled WGS sequence"/>
</dbReference>